<evidence type="ECO:0000256" key="7">
    <source>
        <dbReference type="ARBA" id="ARBA00023180"/>
    </source>
</evidence>
<evidence type="ECO:0000256" key="1">
    <source>
        <dbReference type="ARBA" id="ARBA00004236"/>
    </source>
</evidence>
<protein>
    <submittedName>
        <fullName evidence="10">Scavenger receptor class B member 1</fullName>
    </submittedName>
</protein>
<reference evidence="10" key="1">
    <citation type="submission" date="2021-07" db="EMBL/GenBank/DDBJ databases">
        <authorList>
            <person name="Catto M.A."/>
            <person name="Jacobson A."/>
            <person name="Kennedy G."/>
            <person name="Labadie P."/>
            <person name="Hunt B.G."/>
            <person name="Srinivasan R."/>
        </authorList>
    </citation>
    <scope>NUCLEOTIDE SEQUENCE</scope>
    <source>
        <strain evidence="10">PL_HMW_Pooled</strain>
        <tissue evidence="10">Head</tissue>
    </source>
</reference>
<evidence type="ECO:0000256" key="8">
    <source>
        <dbReference type="SAM" id="MobiDB-lite"/>
    </source>
</evidence>
<dbReference type="GO" id="GO:0005886">
    <property type="term" value="C:plasma membrane"/>
    <property type="evidence" value="ECO:0007669"/>
    <property type="project" value="UniProtKB-SubCell"/>
</dbReference>
<keyword evidence="3" id="KW-1003">Cell membrane</keyword>
<dbReference type="AlphaFoldDB" id="A0AAE1I1M8"/>
<evidence type="ECO:0000256" key="5">
    <source>
        <dbReference type="ARBA" id="ARBA00022989"/>
    </source>
</evidence>
<feature type="region of interest" description="Disordered" evidence="8">
    <location>
        <begin position="1"/>
        <end position="21"/>
    </location>
</feature>
<name>A0AAE1I1M8_9NEOP</name>
<feature type="region of interest" description="Disordered" evidence="8">
    <location>
        <begin position="149"/>
        <end position="169"/>
    </location>
</feature>
<keyword evidence="7" id="KW-0325">Glycoprotein</keyword>
<keyword evidence="11" id="KW-1185">Reference proteome</keyword>
<evidence type="ECO:0000256" key="3">
    <source>
        <dbReference type="ARBA" id="ARBA00022475"/>
    </source>
</evidence>
<evidence type="ECO:0000313" key="10">
    <source>
        <dbReference type="EMBL" id="KAK3931604.1"/>
    </source>
</evidence>
<evidence type="ECO:0000256" key="2">
    <source>
        <dbReference type="ARBA" id="ARBA00010532"/>
    </source>
</evidence>
<evidence type="ECO:0000256" key="6">
    <source>
        <dbReference type="ARBA" id="ARBA00023136"/>
    </source>
</evidence>
<dbReference type="Proteomes" id="UP001219518">
    <property type="component" value="Unassembled WGS sequence"/>
</dbReference>
<dbReference type="Pfam" id="PF01130">
    <property type="entry name" value="CD36"/>
    <property type="match status" value="1"/>
</dbReference>
<comment type="caution">
    <text evidence="10">The sequence shown here is derived from an EMBL/GenBank/DDBJ whole genome shotgun (WGS) entry which is preliminary data.</text>
</comment>
<dbReference type="EMBL" id="JAHWGI010001426">
    <property type="protein sequence ID" value="KAK3931604.1"/>
    <property type="molecule type" value="Genomic_DNA"/>
</dbReference>
<keyword evidence="5 9" id="KW-1133">Transmembrane helix</keyword>
<accession>A0AAE1I1M8</accession>
<reference evidence="10" key="2">
    <citation type="journal article" date="2023" name="BMC Genomics">
        <title>Pest status, molecular evolution, and epigenetic factors derived from the genome assembly of Frankliniella fusca, a thysanopteran phytovirus vector.</title>
        <authorList>
            <person name="Catto M.A."/>
            <person name="Labadie P.E."/>
            <person name="Jacobson A.L."/>
            <person name="Kennedy G.G."/>
            <person name="Srinivasan R."/>
            <person name="Hunt B.G."/>
        </authorList>
    </citation>
    <scope>NUCLEOTIDE SEQUENCE</scope>
    <source>
        <strain evidence="10">PL_HMW_Pooled</strain>
    </source>
</reference>
<evidence type="ECO:0000313" key="11">
    <source>
        <dbReference type="Proteomes" id="UP001219518"/>
    </source>
</evidence>
<dbReference type="PANTHER" id="PTHR11923:SF50">
    <property type="entry name" value="GH19047P"/>
    <property type="match status" value="1"/>
</dbReference>
<proteinExistence type="inferred from homology"/>
<dbReference type="PRINTS" id="PR01609">
    <property type="entry name" value="CD36FAMILY"/>
</dbReference>
<comment type="similarity">
    <text evidence="2">Belongs to the CD36 family.</text>
</comment>
<keyword evidence="6 9" id="KW-0472">Membrane</keyword>
<evidence type="ECO:0000256" key="9">
    <source>
        <dbReference type="SAM" id="Phobius"/>
    </source>
</evidence>
<comment type="subcellular location">
    <subcellularLocation>
        <location evidence="1">Cell membrane</location>
    </subcellularLocation>
</comment>
<dbReference type="PANTHER" id="PTHR11923">
    <property type="entry name" value="SCAVENGER RECEPTOR CLASS B TYPE-1 SR-B1"/>
    <property type="match status" value="1"/>
</dbReference>
<organism evidence="10 11">
    <name type="scientific">Frankliniella fusca</name>
    <dbReference type="NCBI Taxonomy" id="407009"/>
    <lineage>
        <taxon>Eukaryota</taxon>
        <taxon>Metazoa</taxon>
        <taxon>Ecdysozoa</taxon>
        <taxon>Arthropoda</taxon>
        <taxon>Hexapoda</taxon>
        <taxon>Insecta</taxon>
        <taxon>Pterygota</taxon>
        <taxon>Neoptera</taxon>
        <taxon>Paraneoptera</taxon>
        <taxon>Thysanoptera</taxon>
        <taxon>Terebrantia</taxon>
        <taxon>Thripoidea</taxon>
        <taxon>Thripidae</taxon>
        <taxon>Frankliniella</taxon>
    </lineage>
</organism>
<dbReference type="InterPro" id="IPR002159">
    <property type="entry name" value="CD36_fam"/>
</dbReference>
<keyword evidence="10" id="KW-0675">Receptor</keyword>
<feature type="transmembrane region" description="Helical" evidence="9">
    <location>
        <begin position="626"/>
        <end position="649"/>
    </location>
</feature>
<dbReference type="GO" id="GO:0005044">
    <property type="term" value="F:scavenger receptor activity"/>
    <property type="evidence" value="ECO:0007669"/>
    <property type="project" value="TreeGrafter"/>
</dbReference>
<evidence type="ECO:0000256" key="4">
    <source>
        <dbReference type="ARBA" id="ARBA00022692"/>
    </source>
</evidence>
<dbReference type="GO" id="GO:0005737">
    <property type="term" value="C:cytoplasm"/>
    <property type="evidence" value="ECO:0007669"/>
    <property type="project" value="TreeGrafter"/>
</dbReference>
<feature type="transmembrane region" description="Helical" evidence="9">
    <location>
        <begin position="178"/>
        <end position="200"/>
    </location>
</feature>
<gene>
    <name evidence="10" type="ORF">KUF71_006622</name>
</gene>
<sequence length="667" mass="73748">MAPLAFVPNGGLEPSDSEDRSRASILVARNGGLCHPQHSTGHRTIGAIRTDARREQTAGRLCRRRRPVIDTTDEVGPADAYELSVADASFVLFGRVRRRRRMTTDSKKVKKGTPWPHLRYSRAARLGRGPADLNCVAIETCVADLDGPKSGGVGGGDGDGDGDADDRRREGRCRPCKLTCGLFLGLLVAVLLAGSVLLNLTDFFETMVRKGLVFQEGSPLFAGWRAPPMRPLVKVRIYNYTNTEEFLEGQAEKLRVQELGPYVYRETLERINVRFHDNGTMSYNEKRSHVFEPPPGSSSREDDVVVVPNLPLIGAVARTRMEGVAAQAALNIGFFFNPPGEFETLRARDFLFGYNNSVYSMLKGVSALAGRAPLPKLGLLASRSGVSNDTYTVWTGRGDVSRLDVVSRFNGRPSLSAWESDDCNRIDGSEGAFFNLDALRDRRPVHLFNSGICRRLALEFKGETTVMDGIPALRYGPPEDFFHNGLDNPDNMCYRHSSFDTHLPSGVFNNSPCSFGSPTFLSFPHFYLGDPSLREAVDGIEPPDPSKHEMYFTIHPELGMNLGAVSRVQINTMIQHAPLLYQYKSFPNGIILPVAWIETNAVQFPAETKRTVYHATFTLRAVEQGMMYAFPLLTLVFGLILACLIVPCWGTHPKEPPIQVIKLVPSV</sequence>
<keyword evidence="4 9" id="KW-0812">Transmembrane</keyword>